<keyword evidence="1" id="KW-1133">Transmembrane helix</keyword>
<dbReference type="AlphaFoldDB" id="A0A2T0TM01"/>
<keyword evidence="1" id="KW-0472">Membrane</keyword>
<sequence length="219" mass="22338">MGAVLVGAALVLVALEARGSSPVVYGARLVPPAVAARSASPPTDDLLASDGVAGVVGGSVVVVLVVLFVLLSVASLGIVLFMVGPRRRRVRRGYDAVGETAQEAADGGGGAVVLLSGARKALGQLRERVGGPASDAVVAAWLDLEDAAERCGAPRRRHETSTEFTGALLVRYEVDAEAAATLRGLYQRARFGGAGGVSAQDAERAVDALERVVVSLDRG</sequence>
<dbReference type="Pfam" id="PF13559">
    <property type="entry name" value="DUF4129"/>
    <property type="match status" value="1"/>
</dbReference>
<accession>A0A2T0TM01</accession>
<feature type="transmembrane region" description="Helical" evidence="1">
    <location>
        <begin position="50"/>
        <end position="83"/>
    </location>
</feature>
<dbReference type="Proteomes" id="UP000239494">
    <property type="component" value="Unassembled WGS sequence"/>
</dbReference>
<evidence type="ECO:0000313" key="4">
    <source>
        <dbReference type="Proteomes" id="UP000239494"/>
    </source>
</evidence>
<keyword evidence="4" id="KW-1185">Reference proteome</keyword>
<evidence type="ECO:0000256" key="1">
    <source>
        <dbReference type="SAM" id="Phobius"/>
    </source>
</evidence>
<keyword evidence="1" id="KW-0812">Transmembrane</keyword>
<comment type="caution">
    <text evidence="3">The sequence shown here is derived from an EMBL/GenBank/DDBJ whole genome shotgun (WGS) entry which is preliminary data.</text>
</comment>
<name>A0A2T0TM01_9PSEU</name>
<reference evidence="3 4" key="1">
    <citation type="submission" date="2018-03" db="EMBL/GenBank/DDBJ databases">
        <title>Genomic Encyclopedia of Archaeal and Bacterial Type Strains, Phase II (KMG-II): from individual species to whole genera.</title>
        <authorList>
            <person name="Goeker M."/>
        </authorList>
    </citation>
    <scope>NUCLEOTIDE SEQUENCE [LARGE SCALE GENOMIC DNA]</scope>
    <source>
        <strain evidence="3 4">DSM 44720</strain>
    </source>
</reference>
<organism evidence="3 4">
    <name type="scientific">Umezawaea tangerina</name>
    <dbReference type="NCBI Taxonomy" id="84725"/>
    <lineage>
        <taxon>Bacteria</taxon>
        <taxon>Bacillati</taxon>
        <taxon>Actinomycetota</taxon>
        <taxon>Actinomycetes</taxon>
        <taxon>Pseudonocardiales</taxon>
        <taxon>Pseudonocardiaceae</taxon>
        <taxon>Umezawaea</taxon>
    </lineage>
</organism>
<evidence type="ECO:0000259" key="2">
    <source>
        <dbReference type="Pfam" id="PF13559"/>
    </source>
</evidence>
<protein>
    <submittedName>
        <fullName evidence="3">Uncharacterized protein DUF4129</fullName>
    </submittedName>
</protein>
<evidence type="ECO:0000313" key="3">
    <source>
        <dbReference type="EMBL" id="PRY46679.1"/>
    </source>
</evidence>
<feature type="domain" description="Protein-glutamine gamma-glutamyltransferase-like C-terminal" evidence="2">
    <location>
        <begin position="140"/>
        <end position="210"/>
    </location>
</feature>
<dbReference type="InterPro" id="IPR025403">
    <property type="entry name" value="TgpA-like_C"/>
</dbReference>
<gene>
    <name evidence="3" type="ORF">CLV43_101958</name>
</gene>
<proteinExistence type="predicted"/>
<dbReference type="EMBL" id="PVTF01000001">
    <property type="protein sequence ID" value="PRY46679.1"/>
    <property type="molecule type" value="Genomic_DNA"/>
</dbReference>